<comment type="caution">
    <text evidence="3">The sequence shown here is derived from an EMBL/GenBank/DDBJ whole genome shotgun (WGS) entry which is preliminary data.</text>
</comment>
<dbReference type="InterPro" id="IPR041498">
    <property type="entry name" value="Big_6"/>
</dbReference>
<proteinExistence type="predicted"/>
<keyword evidence="1" id="KW-0732">Signal</keyword>
<dbReference type="Pfam" id="PF17936">
    <property type="entry name" value="Big_6"/>
    <property type="match status" value="1"/>
</dbReference>
<protein>
    <submittedName>
        <fullName evidence="3">Ig-like domain-containing protein</fullName>
    </submittedName>
</protein>
<feature type="signal peptide" evidence="1">
    <location>
        <begin position="1"/>
        <end position="18"/>
    </location>
</feature>
<dbReference type="EMBL" id="JBHLUK010000068">
    <property type="protein sequence ID" value="MFC0424234.1"/>
    <property type="molecule type" value="Genomic_DNA"/>
</dbReference>
<evidence type="ECO:0000256" key="1">
    <source>
        <dbReference type="SAM" id="SignalP"/>
    </source>
</evidence>
<evidence type="ECO:0000313" key="3">
    <source>
        <dbReference type="EMBL" id="MFC0424234.1"/>
    </source>
</evidence>
<sequence length="297" mass="32597">MKKIMIALTSLVAVTTLGTTVTVPTNGVVTAQAATKKVKSPKLSVKALYSGTKQVKGTATKGSKITVKATKNAKKTLGKATASKTGKYTVKLKKTLKTSQRVYVYATNPKTKAYYYEIIHVQAAKQVATKKQRVTTKTKATTKKKAVTKKKAATKTTKKATTKKAAAKTTEKATKATTKKKAATKSFDIKAPAGTWKSNKDKQYQQVWSFSTKKGFNQKLYKNGKKVKTLVAYANYQAHATKTANVWKLTYQAKGQKRHTVYMRYTSAKRFKLVNAKNKVVKTKAGVAPATSWTFTK</sequence>
<name>A0ABV6K558_9LACO</name>
<reference evidence="3 4" key="1">
    <citation type="submission" date="2024-09" db="EMBL/GenBank/DDBJ databases">
        <authorList>
            <person name="Sun Q."/>
            <person name="Mori K."/>
        </authorList>
    </citation>
    <scope>NUCLEOTIDE SEQUENCE [LARGE SCALE GENOMIC DNA]</scope>
    <source>
        <strain evidence="3 4">TBRC 4575</strain>
    </source>
</reference>
<keyword evidence="4" id="KW-1185">Reference proteome</keyword>
<feature type="chain" id="PRO_5047263126" evidence="1">
    <location>
        <begin position="19"/>
        <end position="297"/>
    </location>
</feature>
<evidence type="ECO:0000313" key="4">
    <source>
        <dbReference type="Proteomes" id="UP001589855"/>
    </source>
</evidence>
<dbReference type="RefSeq" id="WP_137645229.1">
    <property type="nucleotide sequence ID" value="NZ_BAABRM010000014.1"/>
</dbReference>
<feature type="domain" description="Bacterial Ig" evidence="2">
    <location>
        <begin position="44"/>
        <end position="110"/>
    </location>
</feature>
<dbReference type="Proteomes" id="UP001589855">
    <property type="component" value="Unassembled WGS sequence"/>
</dbReference>
<gene>
    <name evidence="3" type="ORF">ACFFGS_08905</name>
</gene>
<accession>A0ABV6K558</accession>
<evidence type="ECO:0000259" key="2">
    <source>
        <dbReference type="Pfam" id="PF17936"/>
    </source>
</evidence>
<organism evidence="3 4">
    <name type="scientific">Lactiplantibacillus plajomi</name>
    <dbReference type="NCBI Taxonomy" id="1457217"/>
    <lineage>
        <taxon>Bacteria</taxon>
        <taxon>Bacillati</taxon>
        <taxon>Bacillota</taxon>
        <taxon>Bacilli</taxon>
        <taxon>Lactobacillales</taxon>
        <taxon>Lactobacillaceae</taxon>
        <taxon>Lactiplantibacillus</taxon>
    </lineage>
</organism>